<feature type="transmembrane region" description="Helical" evidence="1">
    <location>
        <begin position="42"/>
        <end position="59"/>
    </location>
</feature>
<keyword evidence="3" id="KW-1185">Reference proteome</keyword>
<comment type="caution">
    <text evidence="2">The sequence shown here is derived from an EMBL/GenBank/DDBJ whole genome shotgun (WGS) entry which is preliminary data.</text>
</comment>
<keyword evidence="1" id="KW-0472">Membrane</keyword>
<evidence type="ECO:0008006" key="4">
    <source>
        <dbReference type="Google" id="ProtNLM"/>
    </source>
</evidence>
<organism evidence="2 3">
    <name type="scientific">Lactiplantibacillus fabifermentans DSM 21115</name>
    <dbReference type="NCBI Taxonomy" id="1413187"/>
    <lineage>
        <taxon>Bacteria</taxon>
        <taxon>Bacillati</taxon>
        <taxon>Bacillota</taxon>
        <taxon>Bacilli</taxon>
        <taxon>Lactobacillales</taxon>
        <taxon>Lactobacillaceae</taxon>
        <taxon>Lactiplantibacillus</taxon>
    </lineage>
</organism>
<protein>
    <recommendedName>
        <fullName evidence="4">Integral membrane protein</fullName>
    </recommendedName>
</protein>
<dbReference type="AlphaFoldDB" id="A0A0R2NS93"/>
<evidence type="ECO:0000313" key="3">
    <source>
        <dbReference type="Proteomes" id="UP000050920"/>
    </source>
</evidence>
<sequence>MLFLMATLFCLFTYKLFTKWIWLALPFALVIDGLIWVHAHQLLFWLVLSGALITYDLIYRYHHDGHDPFYSNK</sequence>
<dbReference type="Proteomes" id="UP000050920">
    <property type="component" value="Unassembled WGS sequence"/>
</dbReference>
<evidence type="ECO:0000313" key="2">
    <source>
        <dbReference type="EMBL" id="KRO26090.1"/>
    </source>
</evidence>
<reference evidence="2 3" key="1">
    <citation type="journal article" date="2015" name="Genome Announc.">
        <title>Expanding the biotechnology potential of lactobacilli through comparative genomics of 213 strains and associated genera.</title>
        <authorList>
            <person name="Sun Z."/>
            <person name="Harris H.M."/>
            <person name="McCann A."/>
            <person name="Guo C."/>
            <person name="Argimon S."/>
            <person name="Zhang W."/>
            <person name="Yang X."/>
            <person name="Jeffery I.B."/>
            <person name="Cooney J.C."/>
            <person name="Kagawa T.F."/>
            <person name="Liu W."/>
            <person name="Song Y."/>
            <person name="Salvetti E."/>
            <person name="Wrobel A."/>
            <person name="Rasinkangas P."/>
            <person name="Parkhill J."/>
            <person name="Rea M.C."/>
            <person name="O'Sullivan O."/>
            <person name="Ritari J."/>
            <person name="Douillard F.P."/>
            <person name="Paul Ross R."/>
            <person name="Yang R."/>
            <person name="Briner A.E."/>
            <person name="Felis G.E."/>
            <person name="de Vos W.M."/>
            <person name="Barrangou R."/>
            <person name="Klaenhammer T.R."/>
            <person name="Caufield P.W."/>
            <person name="Cui Y."/>
            <person name="Zhang H."/>
            <person name="O'Toole P.W."/>
        </authorList>
    </citation>
    <scope>NUCLEOTIDE SEQUENCE [LARGE SCALE GENOMIC DNA]</scope>
    <source>
        <strain evidence="2 3">DSM 21115</strain>
    </source>
</reference>
<proteinExistence type="predicted"/>
<keyword evidence="1" id="KW-0812">Transmembrane</keyword>
<gene>
    <name evidence="2" type="ORF">DY78_GL001062</name>
</gene>
<accession>A0A0R2NS93</accession>
<keyword evidence="1" id="KW-1133">Transmembrane helix</keyword>
<evidence type="ECO:0000256" key="1">
    <source>
        <dbReference type="SAM" id="Phobius"/>
    </source>
</evidence>
<name>A0A0R2NS93_9LACO</name>
<dbReference type="EMBL" id="AYGX02000140">
    <property type="protein sequence ID" value="KRO26090.1"/>
    <property type="molecule type" value="Genomic_DNA"/>
</dbReference>